<reference evidence="3" key="1">
    <citation type="submission" date="2020-08" db="EMBL/GenBank/DDBJ databases">
        <title>Multicomponent nature underlies the extraordinary mechanical properties of spider dragline silk.</title>
        <authorList>
            <person name="Kono N."/>
            <person name="Nakamura H."/>
            <person name="Mori M."/>
            <person name="Yoshida Y."/>
            <person name="Ohtoshi R."/>
            <person name="Malay A.D."/>
            <person name="Moran D.A.P."/>
            <person name="Tomita M."/>
            <person name="Numata K."/>
            <person name="Arakawa K."/>
        </authorList>
    </citation>
    <scope>NUCLEOTIDE SEQUENCE</scope>
</reference>
<gene>
    <name evidence="3" type="primary">GLTP</name>
    <name evidence="3" type="ORF">NPIL_238671</name>
</gene>
<accession>A0A8X6TQ04</accession>
<dbReference type="GO" id="GO:1902387">
    <property type="term" value="F:ceramide 1-phosphate binding"/>
    <property type="evidence" value="ECO:0007669"/>
    <property type="project" value="TreeGrafter"/>
</dbReference>
<evidence type="ECO:0000313" key="4">
    <source>
        <dbReference type="Proteomes" id="UP000887013"/>
    </source>
</evidence>
<dbReference type="PANTHER" id="PTHR10219">
    <property type="entry name" value="GLYCOLIPID TRANSFER PROTEIN-RELATED"/>
    <property type="match status" value="1"/>
</dbReference>
<dbReference type="InterPro" id="IPR036497">
    <property type="entry name" value="GLTP_sf"/>
</dbReference>
<dbReference type="Proteomes" id="UP000887013">
    <property type="component" value="Unassembled WGS sequence"/>
</dbReference>
<dbReference type="InterPro" id="IPR014830">
    <property type="entry name" value="Glycolipid_transfer_prot_dom"/>
</dbReference>
<sequence>MIFKEISKFPSVEDGKIKFVPFIEASKGIVKIIELFGYIYTPVRQDIQGNIEKLSQIHSSDVDKFSTLNDIVEVEVKESKQFGIDALLWLKRALEFVHVFLSCLVEDSKQVPGNESLTPFFQKAYDETLKPYHGIIVQKLFGWIVLAGPSRNSFMLKLADGQDPIPEEEIMSEIDSFLQDLGSNISAINTIYEAHNLVFNQKV</sequence>
<organism evidence="3 4">
    <name type="scientific">Nephila pilipes</name>
    <name type="common">Giant wood spider</name>
    <name type="synonym">Nephila maculata</name>
    <dbReference type="NCBI Taxonomy" id="299642"/>
    <lineage>
        <taxon>Eukaryota</taxon>
        <taxon>Metazoa</taxon>
        <taxon>Ecdysozoa</taxon>
        <taxon>Arthropoda</taxon>
        <taxon>Chelicerata</taxon>
        <taxon>Arachnida</taxon>
        <taxon>Araneae</taxon>
        <taxon>Araneomorphae</taxon>
        <taxon>Entelegynae</taxon>
        <taxon>Araneoidea</taxon>
        <taxon>Nephilidae</taxon>
        <taxon>Nephila</taxon>
    </lineage>
</organism>
<evidence type="ECO:0000259" key="2">
    <source>
        <dbReference type="Pfam" id="PF08718"/>
    </source>
</evidence>
<dbReference type="Pfam" id="PF08718">
    <property type="entry name" value="GLTP"/>
    <property type="match status" value="1"/>
</dbReference>
<dbReference type="GO" id="GO:0005829">
    <property type="term" value="C:cytosol"/>
    <property type="evidence" value="ECO:0007669"/>
    <property type="project" value="TreeGrafter"/>
</dbReference>
<dbReference type="Gene3D" id="1.10.3520.10">
    <property type="entry name" value="Glycolipid transfer protein"/>
    <property type="match status" value="1"/>
</dbReference>
<protein>
    <submittedName>
        <fullName evidence="3">Glycolipid transfer protein</fullName>
    </submittedName>
</protein>
<dbReference type="SUPFAM" id="SSF110004">
    <property type="entry name" value="Glycolipid transfer protein, GLTP"/>
    <property type="match status" value="1"/>
</dbReference>
<evidence type="ECO:0000256" key="1">
    <source>
        <dbReference type="ARBA" id="ARBA00022448"/>
    </source>
</evidence>
<dbReference type="PANTHER" id="PTHR10219:SF25">
    <property type="entry name" value="PLECKSTRIN HOMOLOGY DOMAIN-CONTAINING FAMILY A MEMBER 8"/>
    <property type="match status" value="1"/>
</dbReference>
<keyword evidence="4" id="KW-1185">Reference proteome</keyword>
<proteinExistence type="predicted"/>
<dbReference type="EMBL" id="BMAW01063124">
    <property type="protein sequence ID" value="GFT38786.1"/>
    <property type="molecule type" value="Genomic_DNA"/>
</dbReference>
<dbReference type="AlphaFoldDB" id="A0A8X6TQ04"/>
<dbReference type="OrthoDB" id="205255at2759"/>
<keyword evidence="1" id="KW-0813">Transport</keyword>
<name>A0A8X6TQ04_NEPPI</name>
<feature type="domain" description="Glycolipid transfer protein" evidence="2">
    <location>
        <begin position="18"/>
        <end position="159"/>
    </location>
</feature>
<evidence type="ECO:0000313" key="3">
    <source>
        <dbReference type="EMBL" id="GFT38786.1"/>
    </source>
</evidence>
<dbReference type="GO" id="GO:0016020">
    <property type="term" value="C:membrane"/>
    <property type="evidence" value="ECO:0007669"/>
    <property type="project" value="TreeGrafter"/>
</dbReference>
<dbReference type="GO" id="GO:1902388">
    <property type="term" value="F:ceramide 1-phosphate transfer activity"/>
    <property type="evidence" value="ECO:0007669"/>
    <property type="project" value="TreeGrafter"/>
</dbReference>
<comment type="caution">
    <text evidence="3">The sequence shown here is derived from an EMBL/GenBank/DDBJ whole genome shotgun (WGS) entry which is preliminary data.</text>
</comment>
<dbReference type="FunFam" id="1.10.3520.10:FF:000001">
    <property type="entry name" value="Pleckstrin domain-containing family A member 8"/>
    <property type="match status" value="1"/>
</dbReference>